<accession>A0AAV4UF61</accession>
<evidence type="ECO:0000256" key="1">
    <source>
        <dbReference type="SAM" id="MobiDB-lite"/>
    </source>
</evidence>
<feature type="compositionally biased region" description="Basic residues" evidence="1">
    <location>
        <begin position="18"/>
        <end position="31"/>
    </location>
</feature>
<comment type="caution">
    <text evidence="3">The sequence shown here is derived from an EMBL/GenBank/DDBJ whole genome shotgun (WGS) entry which is preliminary data.</text>
</comment>
<organism evidence="3 4">
    <name type="scientific">Caerostris darwini</name>
    <dbReference type="NCBI Taxonomy" id="1538125"/>
    <lineage>
        <taxon>Eukaryota</taxon>
        <taxon>Metazoa</taxon>
        <taxon>Ecdysozoa</taxon>
        <taxon>Arthropoda</taxon>
        <taxon>Chelicerata</taxon>
        <taxon>Arachnida</taxon>
        <taxon>Araneae</taxon>
        <taxon>Araneomorphae</taxon>
        <taxon>Entelegynae</taxon>
        <taxon>Araneoidea</taxon>
        <taxon>Araneidae</taxon>
        <taxon>Caerostris</taxon>
    </lineage>
</organism>
<feature type="compositionally biased region" description="Low complexity" evidence="1">
    <location>
        <begin position="105"/>
        <end position="122"/>
    </location>
</feature>
<dbReference type="InterPro" id="IPR027417">
    <property type="entry name" value="P-loop_NTPase"/>
</dbReference>
<feature type="domain" description="DNA2/NAM7 helicase helicase" evidence="2">
    <location>
        <begin position="1511"/>
        <end position="1586"/>
    </location>
</feature>
<dbReference type="GO" id="GO:0004386">
    <property type="term" value="F:helicase activity"/>
    <property type="evidence" value="ECO:0007669"/>
    <property type="project" value="InterPro"/>
</dbReference>
<feature type="region of interest" description="Disordered" evidence="1">
    <location>
        <begin position="102"/>
        <end position="137"/>
    </location>
</feature>
<evidence type="ECO:0000259" key="2">
    <source>
        <dbReference type="Pfam" id="PF13086"/>
    </source>
</evidence>
<dbReference type="Gene3D" id="3.40.50.300">
    <property type="entry name" value="P-loop containing nucleotide triphosphate hydrolases"/>
    <property type="match status" value="1"/>
</dbReference>
<feature type="region of interest" description="Disordered" evidence="1">
    <location>
        <begin position="1136"/>
        <end position="1158"/>
    </location>
</feature>
<name>A0AAV4UF61_9ARAC</name>
<evidence type="ECO:0000313" key="3">
    <source>
        <dbReference type="EMBL" id="GIY56432.1"/>
    </source>
</evidence>
<evidence type="ECO:0000313" key="4">
    <source>
        <dbReference type="Proteomes" id="UP001054837"/>
    </source>
</evidence>
<feature type="compositionally biased region" description="Polar residues" evidence="1">
    <location>
        <begin position="583"/>
        <end position="612"/>
    </location>
</feature>
<feature type="region of interest" description="Disordered" evidence="1">
    <location>
        <begin position="943"/>
        <end position="1014"/>
    </location>
</feature>
<feature type="region of interest" description="Disordered" evidence="1">
    <location>
        <begin position="575"/>
        <end position="612"/>
    </location>
</feature>
<proteinExistence type="predicted"/>
<feature type="compositionally biased region" description="Pro residues" evidence="1">
    <location>
        <begin position="1138"/>
        <end position="1155"/>
    </location>
</feature>
<sequence>MTRTKKGLIKAIKEARPVKKPKAKMKAKGARMLRSARVEGNSQTSEEQSAPSSATVVESTLPPTPIKQEPETQIALMQEDYCQSSTLFPARDLRSIPSQVECAKNVPSSTRRVTRSSANTNTPKDDPKTYPTVVEGNSGSWKIKIESSSSELNDDSQETAPETVQRAVVDQLSLKTQSAKKNVTLMDDCEILIKKEPPMSVGENAGGSNIGEMSPQNDAKLETSLSTAAEVHETWKPCDECLVIEKPVVKIEVIDLTIDPEPFCGSTEIERDNNITFPSRIKLEKQDNQTLGYNEMDSHANNCVKSVLLEKADNSSNTVRIKVERDVQTVTSNEASNGAVDHLDFQIANDSSIDCSLNAVCIKTEKCVQDYQSEVSTECSVSMLACQKQVNDSSTENSFNAATAEIDRIVEDNQRKASCENRNEHVIESPRETSSSLTNHPLNAICIKTEKDINQFSINHDSNCQTKNNDSSLDQPLNAIKNIQNASLINRGENINESVNVKSCQNESQNSDYQKKCINSSNDYPSNTIAVKIEQVDEADGTSNDLVMSNSVYLKEAMNSTCAEEPQIDCNESHKPKEALSEKSVNSNSPSQLLAKQNSGDNSPSPNRTKTFPTPLLKYFNYNIVFGVKEVAEVLAHLKNLKLVHQKMKNDAIGLTDVLDPSEISLVHEKQESPNKPNLESPLSVLENGTQLKTSGLFSREVIDEVSNISANLPTMPSDLNVEKKNEDLHQTAGKVNVDRTQLKTSGLFSRDAIDEISDIMTNLPIMPSYLNAEKTNEDLHQAAGKINVDVPKDFSFDDLKKIFKSPVKMGGSSHTSGSRTIYCDSPMDIDASSLEEDDSCRPPSPNVISAPQLNTEKVANVSKDELLKIIKNTKTIEHSSDDSNGHPIPCHVTNRQKIDNFSKEELLRIMANVGNPTNNKSTVAFKNVPKVIDPRLKRTPAASYFMTPSKKIKTSDPSSGSGGKKLGLEEYRLKRNINTRDPRSKVPPLHPNGEQSSAGPSLPSGAVSPLSAFNSPSNQSFSTMFQPLSTPGSSLRHSTPLLPLPQYPFNVSAGGDSVEHQLQPPIRQLHQTFVKQTHLPFRERHPYMPTGNENARFKAPSLPPTSLFNSRPVLAAHHSSYIARIQTDVSAVSCFSPPLPPESPPPPPPPPLPPSDKEFQSIINKKPMFLCLISPSLRADIGKNMIDTNDMYLIIIEWSIDWMLDSAAPPFLSVCRHIQNTYNDPLEYYNTYFPLLLMECWHKISVALSAVKNKQVKGDLCCKIVNFESKQNYINVTCDSVIRVSDLELLPKDGYVVQVKFGTLPKGSLKMLGYICSAFQRTYSPKHDHRHETLKMISPADRLNLLKIKLSFFVVFSSQDINLELPIQLTKLVNIKKYLIQNDALKKLCASPLCDTVVNPLRNQVRTFKLPPRHDPEGMNTLVQAMVQSADVLTPQITVIKSTPFTDSFLAVVKIMNEVLKLKSPPKILVCVRSDTLSKMGMNLQQTSSDMVILNREREILHESLHDYILEKKMRKYPQEIAKETVLRKCDVLLAVTSSCFYEDVKCMTPNLKYCILHEASTFSEPECVVPLLYKIQHLFLIGDPDISNSVSQRTMGYDYNKTLFHRAYNVS</sequence>
<reference evidence="3 4" key="1">
    <citation type="submission" date="2021-06" db="EMBL/GenBank/DDBJ databases">
        <title>Caerostris darwini draft genome.</title>
        <authorList>
            <person name="Kono N."/>
            <person name="Arakawa K."/>
        </authorList>
    </citation>
    <scope>NUCLEOTIDE SEQUENCE [LARGE SCALE GENOMIC DNA]</scope>
</reference>
<dbReference type="EMBL" id="BPLQ01011198">
    <property type="protein sequence ID" value="GIY56432.1"/>
    <property type="molecule type" value="Genomic_DNA"/>
</dbReference>
<dbReference type="InterPro" id="IPR041677">
    <property type="entry name" value="DNA2/NAM7_AAA_11"/>
</dbReference>
<feature type="region of interest" description="Disordered" evidence="1">
    <location>
        <begin position="17"/>
        <end position="67"/>
    </location>
</feature>
<keyword evidence="4" id="KW-1185">Reference proteome</keyword>
<protein>
    <recommendedName>
        <fullName evidence="2">DNA2/NAM7 helicase helicase domain-containing protein</fullName>
    </recommendedName>
</protein>
<gene>
    <name evidence="3" type="primary">AVEN_258776_1</name>
    <name evidence="3" type="ORF">CDAR_62711</name>
</gene>
<feature type="compositionally biased region" description="Polar residues" evidence="1">
    <location>
        <begin position="40"/>
        <end position="58"/>
    </location>
</feature>
<dbReference type="Pfam" id="PF13086">
    <property type="entry name" value="AAA_11"/>
    <property type="match status" value="1"/>
</dbReference>
<dbReference type="Proteomes" id="UP001054837">
    <property type="component" value="Unassembled WGS sequence"/>
</dbReference>
<feature type="compositionally biased region" description="Basic and acidic residues" evidence="1">
    <location>
        <begin position="967"/>
        <end position="985"/>
    </location>
</feature>